<dbReference type="GO" id="GO:0005829">
    <property type="term" value="C:cytosol"/>
    <property type="evidence" value="ECO:0007669"/>
    <property type="project" value="TreeGrafter"/>
</dbReference>
<dbReference type="RefSeq" id="WP_184712806.1">
    <property type="nucleotide sequence ID" value="NZ_JACHJP010000001.1"/>
</dbReference>
<evidence type="ECO:0000259" key="2">
    <source>
        <dbReference type="Pfam" id="PF00248"/>
    </source>
</evidence>
<evidence type="ECO:0000313" key="3">
    <source>
        <dbReference type="EMBL" id="MBB4914114.1"/>
    </source>
</evidence>
<dbReference type="Gene3D" id="3.20.20.100">
    <property type="entry name" value="NADP-dependent oxidoreductase domain"/>
    <property type="match status" value="1"/>
</dbReference>
<dbReference type="EMBL" id="JACHJP010000001">
    <property type="protein sequence ID" value="MBB4914114.1"/>
    <property type="molecule type" value="Genomic_DNA"/>
</dbReference>
<dbReference type="GO" id="GO:0016491">
    <property type="term" value="F:oxidoreductase activity"/>
    <property type="evidence" value="ECO:0007669"/>
    <property type="project" value="UniProtKB-KW"/>
</dbReference>
<sequence length="332" mass="35175">MSINEFRELGRTGLRISSVGFGSWVTGGPGLMGWGSQSDEDSVAAIHRAVEGGVNWIDTAAVYGFGHSETVVGRAVAALPAADRPLLFTKCGLVWDENGVESQNLTPESIRRECEDSLRRLGVDYVDLYQIHAPDPQGPPIEESWGTVLELVKEGKVRHAGVSNFDVELLDRCEAVGPVETLQPPLSLIKRESAADVIPWCAEHGAGVLVYSPMAAGLLTGTFTAERAASLPSDDWRSRDDEYREPALSRNLALQEALRPIAERHGVPVGAVAAAWTTTVPGVTAAIVGARTPGQVDGWLPAGSLSLTAEDLAELAAALRETGAGRGPIPSV</sequence>
<evidence type="ECO:0000313" key="4">
    <source>
        <dbReference type="Proteomes" id="UP000552644"/>
    </source>
</evidence>
<feature type="domain" description="NADP-dependent oxidoreductase" evidence="2">
    <location>
        <begin position="19"/>
        <end position="318"/>
    </location>
</feature>
<comment type="caution">
    <text evidence="3">The sequence shown here is derived from an EMBL/GenBank/DDBJ whole genome shotgun (WGS) entry which is preliminary data.</text>
</comment>
<reference evidence="3 4" key="1">
    <citation type="submission" date="2020-08" db="EMBL/GenBank/DDBJ databases">
        <title>Genomic Encyclopedia of Type Strains, Phase III (KMG-III): the genomes of soil and plant-associated and newly described type strains.</title>
        <authorList>
            <person name="Whitman W."/>
        </authorList>
    </citation>
    <scope>NUCLEOTIDE SEQUENCE [LARGE SCALE GENOMIC DNA]</scope>
    <source>
        <strain evidence="3 4">CECT 8840</strain>
    </source>
</reference>
<dbReference type="PANTHER" id="PTHR43364">
    <property type="entry name" value="NADH-SPECIFIC METHYLGLYOXAL REDUCTASE-RELATED"/>
    <property type="match status" value="1"/>
</dbReference>
<dbReference type="AlphaFoldDB" id="A0A7W7VL83"/>
<name>A0A7W7VL83_9ACTN</name>
<keyword evidence="1" id="KW-0560">Oxidoreductase</keyword>
<protein>
    <submittedName>
        <fullName evidence="3">Aryl-alcohol dehydrogenase-like predicted oxidoreductase</fullName>
    </submittedName>
</protein>
<organism evidence="3 4">
    <name type="scientific">Streptosporangium saharense</name>
    <dbReference type="NCBI Taxonomy" id="1706840"/>
    <lineage>
        <taxon>Bacteria</taxon>
        <taxon>Bacillati</taxon>
        <taxon>Actinomycetota</taxon>
        <taxon>Actinomycetes</taxon>
        <taxon>Streptosporangiales</taxon>
        <taxon>Streptosporangiaceae</taxon>
        <taxon>Streptosporangium</taxon>
    </lineage>
</organism>
<proteinExistence type="predicted"/>
<dbReference type="InterPro" id="IPR023210">
    <property type="entry name" value="NADP_OxRdtase_dom"/>
</dbReference>
<dbReference type="Pfam" id="PF00248">
    <property type="entry name" value="Aldo_ket_red"/>
    <property type="match status" value="1"/>
</dbReference>
<gene>
    <name evidence="3" type="ORF">FHS44_001186</name>
</gene>
<keyword evidence="4" id="KW-1185">Reference proteome</keyword>
<dbReference type="InterPro" id="IPR050523">
    <property type="entry name" value="AKR_Detox_Biosynth"/>
</dbReference>
<evidence type="ECO:0000256" key="1">
    <source>
        <dbReference type="ARBA" id="ARBA00023002"/>
    </source>
</evidence>
<accession>A0A7W7VL83</accession>
<dbReference type="SUPFAM" id="SSF51430">
    <property type="entry name" value="NAD(P)-linked oxidoreductase"/>
    <property type="match status" value="1"/>
</dbReference>
<dbReference type="InterPro" id="IPR036812">
    <property type="entry name" value="NAD(P)_OxRdtase_dom_sf"/>
</dbReference>
<dbReference type="CDD" id="cd19102">
    <property type="entry name" value="AKR_unchar"/>
    <property type="match status" value="1"/>
</dbReference>
<dbReference type="PANTHER" id="PTHR43364:SF4">
    <property type="entry name" value="NAD(P)-LINKED OXIDOREDUCTASE SUPERFAMILY PROTEIN"/>
    <property type="match status" value="1"/>
</dbReference>
<dbReference type="Proteomes" id="UP000552644">
    <property type="component" value="Unassembled WGS sequence"/>
</dbReference>